<comment type="caution">
    <text evidence="1">The sequence shown here is derived from an EMBL/GenBank/DDBJ whole genome shotgun (WGS) entry which is preliminary data.</text>
</comment>
<dbReference type="EMBL" id="BMAU01021229">
    <property type="protein sequence ID" value="GFY01540.1"/>
    <property type="molecule type" value="Genomic_DNA"/>
</dbReference>
<keyword evidence="2" id="KW-1185">Reference proteome</keyword>
<dbReference type="Proteomes" id="UP000887159">
    <property type="component" value="Unassembled WGS sequence"/>
</dbReference>
<name>A0A8X6RZ90_TRICX</name>
<sequence length="187" mass="21154">MAGFVTSSSPVPLKTRCVEERCTLNLSRAQTSSRWCGVVVRREGSKLRCRPRHLTMVQNDVVQIAKFSISVTKLKRVSTSHQIHLQWISTLVDLEGNEIADTLAKAGACEVPELPSPLTFLEIFSRTEHQNKSAWIVPPEHHWYLCSRPGGSLAHGFKRQEKTLLVHFRSGHLKTIEFSEGFMSFEI</sequence>
<reference evidence="1" key="1">
    <citation type="submission" date="2020-08" db="EMBL/GenBank/DDBJ databases">
        <title>Multicomponent nature underlies the extraordinary mechanical properties of spider dragline silk.</title>
        <authorList>
            <person name="Kono N."/>
            <person name="Nakamura H."/>
            <person name="Mori M."/>
            <person name="Yoshida Y."/>
            <person name="Ohtoshi R."/>
            <person name="Malay A.D."/>
            <person name="Moran D.A.P."/>
            <person name="Tomita M."/>
            <person name="Numata K."/>
            <person name="Arakawa K."/>
        </authorList>
    </citation>
    <scope>NUCLEOTIDE SEQUENCE</scope>
</reference>
<dbReference type="AlphaFoldDB" id="A0A8X6RZ90"/>
<protein>
    <submittedName>
        <fullName evidence="1">RNase H domain-containing protein</fullName>
    </submittedName>
</protein>
<evidence type="ECO:0000313" key="1">
    <source>
        <dbReference type="EMBL" id="GFY01540.1"/>
    </source>
</evidence>
<organism evidence="1 2">
    <name type="scientific">Trichonephila clavipes</name>
    <name type="common">Golden silk orbweaver</name>
    <name type="synonym">Nephila clavipes</name>
    <dbReference type="NCBI Taxonomy" id="2585209"/>
    <lineage>
        <taxon>Eukaryota</taxon>
        <taxon>Metazoa</taxon>
        <taxon>Ecdysozoa</taxon>
        <taxon>Arthropoda</taxon>
        <taxon>Chelicerata</taxon>
        <taxon>Arachnida</taxon>
        <taxon>Araneae</taxon>
        <taxon>Araneomorphae</taxon>
        <taxon>Entelegynae</taxon>
        <taxon>Araneoidea</taxon>
        <taxon>Nephilidae</taxon>
        <taxon>Trichonephila</taxon>
    </lineage>
</organism>
<evidence type="ECO:0000313" key="2">
    <source>
        <dbReference type="Proteomes" id="UP000887159"/>
    </source>
</evidence>
<proteinExistence type="predicted"/>
<accession>A0A8X6RZ90</accession>
<gene>
    <name evidence="1" type="primary">AVEN_149470_1</name>
    <name evidence="1" type="ORF">TNCV_2607241</name>
</gene>